<dbReference type="CDD" id="cd02978">
    <property type="entry name" value="KaiB_like"/>
    <property type="match status" value="1"/>
</dbReference>
<protein>
    <recommendedName>
        <fullName evidence="1">KaiB domain-containing protein</fullName>
    </recommendedName>
</protein>
<organism evidence="2 3">
    <name type="scientific">Coleofasciculus chthonoplastes PCC 7420</name>
    <dbReference type="NCBI Taxonomy" id="118168"/>
    <lineage>
        <taxon>Bacteria</taxon>
        <taxon>Bacillati</taxon>
        <taxon>Cyanobacteriota</taxon>
        <taxon>Cyanophyceae</taxon>
        <taxon>Coleofasciculales</taxon>
        <taxon>Coleofasciculaceae</taxon>
        <taxon>Coleofasciculus</taxon>
    </lineage>
</organism>
<dbReference type="eggNOG" id="COG4251">
    <property type="taxonomic scope" value="Bacteria"/>
</dbReference>
<dbReference type="PANTHER" id="PTHR41709">
    <property type="entry name" value="KAIB-LIKE PROTEIN 1"/>
    <property type="match status" value="1"/>
</dbReference>
<dbReference type="InterPro" id="IPR039022">
    <property type="entry name" value="KaiB-like"/>
</dbReference>
<dbReference type="RefSeq" id="WP_006105648.1">
    <property type="nucleotide sequence ID" value="NZ_DS989872.1"/>
</dbReference>
<reference evidence="2 3" key="1">
    <citation type="submission" date="2008-07" db="EMBL/GenBank/DDBJ databases">
        <authorList>
            <person name="Tandeau de Marsac N."/>
            <person name="Ferriera S."/>
            <person name="Johnson J."/>
            <person name="Kravitz S."/>
            <person name="Beeson K."/>
            <person name="Sutton G."/>
            <person name="Rogers Y.-H."/>
            <person name="Friedman R."/>
            <person name="Frazier M."/>
            <person name="Venter J.C."/>
        </authorList>
    </citation>
    <scope>NUCLEOTIDE SEQUENCE [LARGE SCALE GENOMIC DNA]</scope>
    <source>
        <strain evidence="2 3">PCC 7420</strain>
    </source>
</reference>
<dbReference type="Pfam" id="PF07689">
    <property type="entry name" value="KaiB"/>
    <property type="match status" value="1"/>
</dbReference>
<evidence type="ECO:0000313" key="2">
    <source>
        <dbReference type="EMBL" id="EDX71484.1"/>
    </source>
</evidence>
<accession>B4W2Z3</accession>
<dbReference type="InterPro" id="IPR036249">
    <property type="entry name" value="Thioredoxin-like_sf"/>
</dbReference>
<dbReference type="EMBL" id="DS989872">
    <property type="protein sequence ID" value="EDX71484.1"/>
    <property type="molecule type" value="Genomic_DNA"/>
</dbReference>
<gene>
    <name evidence="2" type="ORF">MC7420_50</name>
</gene>
<dbReference type="OrthoDB" id="5458519at2"/>
<name>B4W2Z3_9CYAN</name>
<proteinExistence type="predicted"/>
<sequence>MCKQYQLKLYVTGDTPRSQRAIANLYRICDQELPGQYQITVIDVTKSPQLAEAEHILVTPTLIKEFPNPVQRIVGDLSDTETVLWGLNIGISFKQD</sequence>
<dbReference type="Proteomes" id="UP000003835">
    <property type="component" value="Unassembled WGS sequence"/>
</dbReference>
<dbReference type="PANTHER" id="PTHR41709:SF2">
    <property type="entry name" value="CIRCADIAN CLOCK PROTEIN KAIB2"/>
    <property type="match status" value="1"/>
</dbReference>
<dbReference type="HOGENOM" id="CLU_144073_0_0_3"/>
<dbReference type="Gene3D" id="3.40.30.10">
    <property type="entry name" value="Glutaredoxin"/>
    <property type="match status" value="1"/>
</dbReference>
<dbReference type="InterPro" id="IPR011649">
    <property type="entry name" value="KaiB_domain"/>
</dbReference>
<feature type="domain" description="KaiB" evidence="1">
    <location>
        <begin position="8"/>
        <end position="89"/>
    </location>
</feature>
<evidence type="ECO:0000259" key="1">
    <source>
        <dbReference type="SMART" id="SM01248"/>
    </source>
</evidence>
<keyword evidence="3" id="KW-1185">Reference proteome</keyword>
<dbReference type="AlphaFoldDB" id="B4W2Z3"/>
<dbReference type="SUPFAM" id="SSF52833">
    <property type="entry name" value="Thioredoxin-like"/>
    <property type="match status" value="1"/>
</dbReference>
<dbReference type="SMART" id="SM01248">
    <property type="entry name" value="KaiB"/>
    <property type="match status" value="1"/>
</dbReference>
<dbReference type="GO" id="GO:0048511">
    <property type="term" value="P:rhythmic process"/>
    <property type="evidence" value="ECO:0007669"/>
    <property type="project" value="InterPro"/>
</dbReference>
<dbReference type="STRING" id="118168.MC7420_50"/>
<evidence type="ECO:0000313" key="3">
    <source>
        <dbReference type="Proteomes" id="UP000003835"/>
    </source>
</evidence>